<evidence type="ECO:0000256" key="1">
    <source>
        <dbReference type="SAM" id="Phobius"/>
    </source>
</evidence>
<organism evidence="2 3">
    <name type="scientific">Thermobaculum terrenum (strain ATCC BAA-798 / CCMEE 7001 / YNP1)</name>
    <dbReference type="NCBI Taxonomy" id="525904"/>
    <lineage>
        <taxon>Bacteria</taxon>
        <taxon>Bacillati</taxon>
        <taxon>Chloroflexota</taxon>
        <taxon>Chloroflexia</taxon>
        <taxon>Candidatus Thermobaculales</taxon>
        <taxon>Candidatus Thermobaculaceae</taxon>
        <taxon>Thermobaculum</taxon>
    </lineage>
</organism>
<gene>
    <name evidence="2" type="ordered locus">Tter_1935</name>
</gene>
<evidence type="ECO:0000313" key="2">
    <source>
        <dbReference type="EMBL" id="ACZ42841.1"/>
    </source>
</evidence>
<dbReference type="EMBL" id="CP001826">
    <property type="protein sequence ID" value="ACZ42841.1"/>
    <property type="molecule type" value="Genomic_DNA"/>
</dbReference>
<keyword evidence="1" id="KW-1133">Transmembrane helix</keyword>
<name>D1CGH0_THET1</name>
<keyword evidence="3" id="KW-1185">Reference proteome</keyword>
<evidence type="ECO:0000313" key="3">
    <source>
        <dbReference type="Proteomes" id="UP000000323"/>
    </source>
</evidence>
<dbReference type="AlphaFoldDB" id="D1CGH0"/>
<dbReference type="RefSeq" id="WP_012875872.1">
    <property type="nucleotide sequence ID" value="NC_013526.1"/>
</dbReference>
<dbReference type="Proteomes" id="UP000000323">
    <property type="component" value="Chromosome 2"/>
</dbReference>
<reference evidence="3" key="1">
    <citation type="journal article" date="2010" name="Stand. Genomic Sci.">
        <title>Complete genome sequence of 'Thermobaculum terrenum' type strain (YNP1).</title>
        <authorList>
            <person name="Kiss H."/>
            <person name="Cleland D."/>
            <person name="Lapidus A."/>
            <person name="Lucas S."/>
            <person name="Glavina Del Rio T."/>
            <person name="Nolan M."/>
            <person name="Tice H."/>
            <person name="Han C."/>
            <person name="Goodwin L."/>
            <person name="Pitluck S."/>
            <person name="Liolios K."/>
            <person name="Ivanova N."/>
            <person name="Mavromatis K."/>
            <person name="Ovchinnikova G."/>
            <person name="Pati A."/>
            <person name="Chen A."/>
            <person name="Palaniappan K."/>
            <person name="Land M."/>
            <person name="Hauser L."/>
            <person name="Chang Y."/>
            <person name="Jeffries C."/>
            <person name="Lu M."/>
            <person name="Brettin T."/>
            <person name="Detter J."/>
            <person name="Goker M."/>
            <person name="Tindall B."/>
            <person name="Beck B."/>
            <person name="McDermott T."/>
            <person name="Woyke T."/>
            <person name="Bristow J."/>
            <person name="Eisen J."/>
            <person name="Markowitz V."/>
            <person name="Hugenholtz P."/>
            <person name="Kyrpides N."/>
            <person name="Klenk H."/>
            <person name="Cheng J."/>
        </authorList>
    </citation>
    <scope>NUCLEOTIDE SEQUENCE [LARGE SCALE GENOMIC DNA]</scope>
    <source>
        <strain evidence="3">ATCC BAA-798 / YNP1</strain>
    </source>
</reference>
<keyword evidence="1" id="KW-0812">Transmembrane</keyword>
<dbReference type="OrthoDB" id="1899479at2"/>
<protein>
    <submittedName>
        <fullName evidence="2">Uncharacterized protein</fullName>
    </submittedName>
</protein>
<sequence length="208" mass="23619">MADDRLLSRRGWALVVALLVGAYIVWISIPATRQVEGSWVTDFSDRRKLVGYADAVFVGRVIERTEEVADLRWPSTRFRVEVLEVIKSTRRLDPSKLDSEPSRQISLPSSVIVDQYGGYTRDLSGKLVKVVFDGQELLEPGRTYVLATSMMPIAAGTTSCRWALCRRTMPRLATRQWIASDVLPPSRYRMRPVLPTRLVSLWPQDALR</sequence>
<accession>D1CGH0</accession>
<dbReference type="HOGENOM" id="CLU_1320367_0_0_0"/>
<proteinExistence type="predicted"/>
<dbReference type="KEGG" id="ttr:Tter_1935"/>
<keyword evidence="1" id="KW-0472">Membrane</keyword>
<feature type="transmembrane region" description="Helical" evidence="1">
    <location>
        <begin position="12"/>
        <end position="29"/>
    </location>
</feature>